<feature type="domain" description="Leucine-rich repeat-containing N-terminal plant-type" evidence="5">
    <location>
        <begin position="17"/>
        <end position="55"/>
    </location>
</feature>
<proteinExistence type="inferred from homology"/>
<keyword evidence="3" id="KW-0677">Repeat</keyword>
<evidence type="ECO:0000256" key="2">
    <source>
        <dbReference type="ARBA" id="ARBA00022614"/>
    </source>
</evidence>
<comment type="similarity">
    <text evidence="4">Belongs to the polygalacturonase-inhibiting protein family.</text>
</comment>
<dbReference type="InterPro" id="IPR051848">
    <property type="entry name" value="PGIP"/>
</dbReference>
<dbReference type="Pfam" id="PF00560">
    <property type="entry name" value="LRR_1"/>
    <property type="match status" value="2"/>
</dbReference>
<name>A0ABD1YQL4_9MARC</name>
<dbReference type="InterPro" id="IPR001611">
    <property type="entry name" value="Leu-rich_rpt"/>
</dbReference>
<evidence type="ECO:0000256" key="1">
    <source>
        <dbReference type="ARBA" id="ARBA00004196"/>
    </source>
</evidence>
<evidence type="ECO:0000313" key="6">
    <source>
        <dbReference type="EMBL" id="KAL2633056.1"/>
    </source>
</evidence>
<accession>A0ABD1YQL4</accession>
<comment type="subcellular location">
    <subcellularLocation>
        <location evidence="1">Cell envelope</location>
    </subcellularLocation>
</comment>
<dbReference type="InterPro" id="IPR013210">
    <property type="entry name" value="LRR_N_plant-typ"/>
</dbReference>
<dbReference type="SUPFAM" id="SSF52058">
    <property type="entry name" value="L domain-like"/>
    <property type="match status" value="1"/>
</dbReference>
<dbReference type="EMBL" id="JBHFFA010000003">
    <property type="protein sequence ID" value="KAL2633056.1"/>
    <property type="molecule type" value="Genomic_DNA"/>
</dbReference>
<evidence type="ECO:0000313" key="7">
    <source>
        <dbReference type="Proteomes" id="UP001605036"/>
    </source>
</evidence>
<organism evidence="6 7">
    <name type="scientific">Riccia fluitans</name>
    <dbReference type="NCBI Taxonomy" id="41844"/>
    <lineage>
        <taxon>Eukaryota</taxon>
        <taxon>Viridiplantae</taxon>
        <taxon>Streptophyta</taxon>
        <taxon>Embryophyta</taxon>
        <taxon>Marchantiophyta</taxon>
        <taxon>Marchantiopsida</taxon>
        <taxon>Marchantiidae</taxon>
        <taxon>Marchantiales</taxon>
        <taxon>Ricciaceae</taxon>
        <taxon>Riccia</taxon>
    </lineage>
</organism>
<gene>
    <name evidence="6" type="ORF">R1flu_004535</name>
</gene>
<dbReference type="PANTHER" id="PTHR48059">
    <property type="entry name" value="POLYGALACTURONASE INHIBITOR 1"/>
    <property type="match status" value="1"/>
</dbReference>
<evidence type="ECO:0000259" key="5">
    <source>
        <dbReference type="Pfam" id="PF08263"/>
    </source>
</evidence>
<protein>
    <recommendedName>
        <fullName evidence="5">Leucine-rich repeat-containing N-terminal plant-type domain-containing protein</fullName>
    </recommendedName>
</protein>
<evidence type="ECO:0000256" key="3">
    <source>
        <dbReference type="ARBA" id="ARBA00022737"/>
    </source>
</evidence>
<dbReference type="PANTHER" id="PTHR48059:SF30">
    <property type="entry name" value="OS06G0587000 PROTEIN"/>
    <property type="match status" value="1"/>
</dbReference>
<dbReference type="InterPro" id="IPR032675">
    <property type="entry name" value="LRR_dom_sf"/>
</dbReference>
<sequence length="270" mass="29288">MILSLFISTCHAQECNANDRNALLEFKAGFITSDFFFETWKSGSNCCQWNGVNCTSSGRVQGLRITNPLAPHGPSPVGERNTSYTGVVGATLGDLTELRTLDLSMILFNGPMPDTFNKLKRLEELSVAFNNFSGSLSPSIGGVTSLKSLTADGSDYRLLNPGLLLAPIPPSFCGLRNLEVLRLSSFLLTGKLPECFCKFTQITDLLLAENRLEGVVQSCISSSLGKLVSLDLSSTGFVGPFPTTLSCLTSLKTLSLYYYYYCNSLGVFHP</sequence>
<keyword evidence="2" id="KW-0433">Leucine-rich repeat</keyword>
<dbReference type="AlphaFoldDB" id="A0ABD1YQL4"/>
<evidence type="ECO:0000256" key="4">
    <source>
        <dbReference type="ARBA" id="ARBA00038043"/>
    </source>
</evidence>
<dbReference type="Proteomes" id="UP001605036">
    <property type="component" value="Unassembled WGS sequence"/>
</dbReference>
<reference evidence="6 7" key="1">
    <citation type="submission" date="2024-09" db="EMBL/GenBank/DDBJ databases">
        <title>Chromosome-scale assembly of Riccia fluitans.</title>
        <authorList>
            <person name="Paukszto L."/>
            <person name="Sawicki J."/>
            <person name="Karawczyk K."/>
            <person name="Piernik-Szablinska J."/>
            <person name="Szczecinska M."/>
            <person name="Mazdziarz M."/>
        </authorList>
    </citation>
    <scope>NUCLEOTIDE SEQUENCE [LARGE SCALE GENOMIC DNA]</scope>
    <source>
        <strain evidence="6">Rf_01</strain>
        <tissue evidence="6">Aerial parts of the thallus</tissue>
    </source>
</reference>
<dbReference type="Gene3D" id="3.80.10.10">
    <property type="entry name" value="Ribonuclease Inhibitor"/>
    <property type="match status" value="2"/>
</dbReference>
<keyword evidence="7" id="KW-1185">Reference proteome</keyword>
<dbReference type="Pfam" id="PF08263">
    <property type="entry name" value="LRRNT_2"/>
    <property type="match status" value="1"/>
</dbReference>
<comment type="caution">
    <text evidence="6">The sequence shown here is derived from an EMBL/GenBank/DDBJ whole genome shotgun (WGS) entry which is preliminary data.</text>
</comment>